<evidence type="ECO:0000256" key="7">
    <source>
        <dbReference type="ARBA" id="ARBA00021528"/>
    </source>
</evidence>
<dbReference type="Gene3D" id="3.40.1390.20">
    <property type="entry name" value="HprK N-terminal domain-like"/>
    <property type="match status" value="1"/>
</dbReference>
<dbReference type="InterPro" id="IPR042113">
    <property type="entry name" value="P_AcTrfase_dom1"/>
</dbReference>
<evidence type="ECO:0000256" key="1">
    <source>
        <dbReference type="ARBA" id="ARBA00000705"/>
    </source>
</evidence>
<keyword evidence="18" id="KW-1185">Reference proteome</keyword>
<evidence type="ECO:0000256" key="13">
    <source>
        <dbReference type="PIRNR" id="PIRNR006107"/>
    </source>
</evidence>
<dbReference type="NCBIfam" id="NF004167">
    <property type="entry name" value="PRK05632.1"/>
    <property type="match status" value="1"/>
</dbReference>
<dbReference type="Gene3D" id="3.40.50.10750">
    <property type="entry name" value="Isocitrate/Isopropylmalate dehydrogenase-like"/>
    <property type="match status" value="1"/>
</dbReference>
<dbReference type="PIRSF" id="PIRSF006107">
    <property type="entry name" value="PhpActrans_proteobac"/>
    <property type="match status" value="1"/>
</dbReference>
<accession>A0ABM8GTA6</accession>
<comment type="subcellular location">
    <subcellularLocation>
        <location evidence="2 13">Cytoplasm</location>
    </subcellularLocation>
</comment>
<dbReference type="Gene3D" id="3.40.50.10950">
    <property type="match status" value="1"/>
</dbReference>
<dbReference type="InterPro" id="IPR010766">
    <property type="entry name" value="DRTGG"/>
</dbReference>
<comment type="similarity">
    <text evidence="4 13">In the C-terminal section; belongs to the phosphate acetyltransferase and butyryltransferase family.</text>
</comment>
<protein>
    <recommendedName>
        <fullName evidence="7 13">Phosphate acetyltransferase</fullName>
        <ecNumber evidence="6 13">2.3.1.8</ecNumber>
    </recommendedName>
    <alternativeName>
        <fullName evidence="11 13">Phosphotransacetylase</fullName>
    </alternativeName>
</protein>
<feature type="domain" description="DRTGG" evidence="16">
    <location>
        <begin position="219"/>
        <end position="331"/>
    </location>
</feature>
<dbReference type="Pfam" id="PF07085">
    <property type="entry name" value="DRTGG"/>
    <property type="match status" value="1"/>
</dbReference>
<feature type="domain" description="Phosphate acetyl/butaryl transferase" evidence="15">
    <location>
        <begin position="376"/>
        <end position="693"/>
    </location>
</feature>
<comment type="pathway">
    <text evidence="3 13">Metabolic intermediate biosynthesis; acetyl-CoA biosynthesis; acetyl-CoA from acetate: step 2/2.</text>
</comment>
<evidence type="ECO:0000256" key="6">
    <source>
        <dbReference type="ARBA" id="ARBA00012707"/>
    </source>
</evidence>
<dbReference type="NCBIfam" id="TIGR00651">
    <property type="entry name" value="pta"/>
    <property type="match status" value="1"/>
</dbReference>
<dbReference type="RefSeq" id="WP_286344379.1">
    <property type="nucleotide sequence ID" value="NZ_AP027732.1"/>
</dbReference>
<sequence>MSTRIYITSAEGHTGKSTIALGVLDTLSHELGRVGVFRPVARSTSEPDYVLQLLLAHDGVDLAYDDCIGVTYDDVHADPDAALATIVGRFAAVERQCDAVVIVGSDYTDVGSPTELSFNARIAANLGAPVLLVLGGRTADGARPRTGADMRQVAELTTTELRTEHAGLVAVVANRVEPELLGEVVSGIGEALDASVGGRVPVWAIPEDRVLVSPTLRAVMEATHAKLLRGDEALLDREAVGVVVAAMSMENVLPRLTEGAVVVVPGDRSDVLVATVLAHASDTFPSLSGIVLNGGFDLAPQVVRLIGGLGSALPILWSELGTYDTALTITQTRGRLAAESSRKYDLALSLFEKSVDGSELLRLLQVSPSSVVTPLMFEYQLLDRARSIQKHIVLPEGDDDRILRAASSLLQRGVARLTLLGNEASVRGRGAELGLDLSDAAVLDPNDHDLQVRFATEYAKLRAHKGTTIEMAMDTVTDVSYFGTMMVKLGLADGMVSGAKHTTAHTIRPSFEVIKTSPGVGVVSSVFLMALADRVLVYGDCAVIPDPTAEQLADIAISSAQTAQQFGIEPRIAMLSYSTGTSGSGADVEKVREATALVRERRPDLLVEGPIQYDAAADPTVAAAKMPDSEVAGRATVFIFPDLNTGNNTYKAVQRSAGAVAIGPILQGLRKPINDLSRGALVSDIVNTVAITAIQAGIEPATDATGSPAAVTPETGTPSEGASL</sequence>
<dbReference type="Pfam" id="PF13500">
    <property type="entry name" value="AAA_26"/>
    <property type="match status" value="1"/>
</dbReference>
<evidence type="ECO:0000313" key="18">
    <source>
        <dbReference type="Proteomes" id="UP001321486"/>
    </source>
</evidence>
<dbReference type="NCBIfam" id="NF007233">
    <property type="entry name" value="PRK09653.1"/>
    <property type="match status" value="1"/>
</dbReference>
<dbReference type="InterPro" id="IPR027417">
    <property type="entry name" value="P-loop_NTPase"/>
</dbReference>
<keyword evidence="9 13" id="KW-0808">Transferase</keyword>
<gene>
    <name evidence="17" type="ORF">GCM10025867_39120</name>
</gene>
<evidence type="ECO:0000256" key="5">
    <source>
        <dbReference type="ARBA" id="ARBA00009786"/>
    </source>
</evidence>
<evidence type="ECO:0000256" key="9">
    <source>
        <dbReference type="ARBA" id="ARBA00022679"/>
    </source>
</evidence>
<dbReference type="Proteomes" id="UP001321486">
    <property type="component" value="Chromosome"/>
</dbReference>
<dbReference type="InterPro" id="IPR028979">
    <property type="entry name" value="Ser_kin/Pase_Hpr-like_N_sf"/>
</dbReference>
<evidence type="ECO:0000259" key="16">
    <source>
        <dbReference type="Pfam" id="PF07085"/>
    </source>
</evidence>
<dbReference type="PANTHER" id="PTHR43356">
    <property type="entry name" value="PHOSPHATE ACETYLTRANSFERASE"/>
    <property type="match status" value="1"/>
</dbReference>
<dbReference type="EMBL" id="AP027732">
    <property type="protein sequence ID" value="BDZ51671.1"/>
    <property type="molecule type" value="Genomic_DNA"/>
</dbReference>
<reference evidence="18" key="1">
    <citation type="journal article" date="2019" name="Int. J. Syst. Evol. Microbiol.">
        <title>The Global Catalogue of Microorganisms (GCM) 10K type strain sequencing project: providing services to taxonomists for standard genome sequencing and annotation.</title>
        <authorList>
            <consortium name="The Broad Institute Genomics Platform"/>
            <consortium name="The Broad Institute Genome Sequencing Center for Infectious Disease"/>
            <person name="Wu L."/>
            <person name="Ma J."/>
        </authorList>
    </citation>
    <scope>NUCLEOTIDE SEQUENCE [LARGE SCALE GENOMIC DNA]</scope>
    <source>
        <strain evidence="18">NBRC 108728</strain>
    </source>
</reference>
<keyword evidence="10 13" id="KW-0012">Acyltransferase</keyword>
<dbReference type="SUPFAM" id="SSF75138">
    <property type="entry name" value="HprK N-terminal domain-like"/>
    <property type="match status" value="1"/>
</dbReference>
<evidence type="ECO:0000256" key="2">
    <source>
        <dbReference type="ARBA" id="ARBA00004496"/>
    </source>
</evidence>
<dbReference type="PANTHER" id="PTHR43356:SF3">
    <property type="entry name" value="PHOSPHATE ACETYLTRANSFERASE"/>
    <property type="match status" value="1"/>
</dbReference>
<dbReference type="InterPro" id="IPR050500">
    <property type="entry name" value="Phos_Acetyltrans/Butyryltrans"/>
</dbReference>
<evidence type="ECO:0000256" key="14">
    <source>
        <dbReference type="SAM" id="MobiDB-lite"/>
    </source>
</evidence>
<dbReference type="InterPro" id="IPR004614">
    <property type="entry name" value="P_AcTrfase"/>
</dbReference>
<dbReference type="InterPro" id="IPR016475">
    <property type="entry name" value="P-Actrans_bac"/>
</dbReference>
<evidence type="ECO:0000256" key="3">
    <source>
        <dbReference type="ARBA" id="ARBA00004989"/>
    </source>
</evidence>
<evidence type="ECO:0000256" key="10">
    <source>
        <dbReference type="ARBA" id="ARBA00023315"/>
    </source>
</evidence>
<keyword evidence="8 13" id="KW-0963">Cytoplasm</keyword>
<dbReference type="Gene3D" id="3.40.50.300">
    <property type="entry name" value="P-loop containing nucleotide triphosphate hydrolases"/>
    <property type="match status" value="1"/>
</dbReference>
<comment type="function">
    <text evidence="12 13">Involved in acetate metabolism.</text>
</comment>
<comment type="catalytic activity">
    <reaction evidence="1 13">
        <text>acetyl-CoA + phosphate = acetyl phosphate + CoA</text>
        <dbReference type="Rhea" id="RHEA:19521"/>
        <dbReference type="ChEBI" id="CHEBI:22191"/>
        <dbReference type="ChEBI" id="CHEBI:43474"/>
        <dbReference type="ChEBI" id="CHEBI:57287"/>
        <dbReference type="ChEBI" id="CHEBI:57288"/>
        <dbReference type="EC" id="2.3.1.8"/>
    </reaction>
</comment>
<evidence type="ECO:0000259" key="15">
    <source>
        <dbReference type="Pfam" id="PF01515"/>
    </source>
</evidence>
<comment type="similarity">
    <text evidence="5 13">In the N-terminal section; belongs to the CobB/CobQ family.</text>
</comment>
<dbReference type="InterPro" id="IPR042112">
    <property type="entry name" value="P_AcTrfase_dom2"/>
</dbReference>
<feature type="region of interest" description="Disordered" evidence="14">
    <location>
        <begin position="702"/>
        <end position="724"/>
    </location>
</feature>
<evidence type="ECO:0000256" key="4">
    <source>
        <dbReference type="ARBA" id="ARBA00008756"/>
    </source>
</evidence>
<evidence type="ECO:0000256" key="8">
    <source>
        <dbReference type="ARBA" id="ARBA00022490"/>
    </source>
</evidence>
<dbReference type="InterPro" id="IPR002505">
    <property type="entry name" value="PTA_PTB"/>
</dbReference>
<dbReference type="Pfam" id="PF01515">
    <property type="entry name" value="PTA_PTB"/>
    <property type="match status" value="1"/>
</dbReference>
<dbReference type="EC" id="2.3.1.8" evidence="6 13"/>
<evidence type="ECO:0000313" key="17">
    <source>
        <dbReference type="EMBL" id="BDZ51671.1"/>
    </source>
</evidence>
<feature type="compositionally biased region" description="Polar residues" evidence="14">
    <location>
        <begin position="714"/>
        <end position="724"/>
    </location>
</feature>
<proteinExistence type="inferred from homology"/>
<organism evidence="17 18">
    <name type="scientific">Frondihabitans sucicola</name>
    <dbReference type="NCBI Taxonomy" id="1268041"/>
    <lineage>
        <taxon>Bacteria</taxon>
        <taxon>Bacillati</taxon>
        <taxon>Actinomycetota</taxon>
        <taxon>Actinomycetes</taxon>
        <taxon>Micrococcales</taxon>
        <taxon>Microbacteriaceae</taxon>
        <taxon>Frondihabitans</taxon>
    </lineage>
</organism>
<name>A0ABM8GTA6_9MICO</name>
<dbReference type="SUPFAM" id="SSF53659">
    <property type="entry name" value="Isocitrate/Isopropylmalate dehydrogenase-like"/>
    <property type="match status" value="1"/>
</dbReference>
<evidence type="ECO:0000256" key="11">
    <source>
        <dbReference type="ARBA" id="ARBA00031108"/>
    </source>
</evidence>
<comment type="domain">
    <text evidence="13">The N-terminal region seems to be important for proper quaternary structure. The C-terminal region contains the substrate-binding site.</text>
</comment>
<dbReference type="SUPFAM" id="SSF52540">
    <property type="entry name" value="P-loop containing nucleoside triphosphate hydrolases"/>
    <property type="match status" value="1"/>
</dbReference>
<evidence type="ECO:0000256" key="12">
    <source>
        <dbReference type="ARBA" id="ARBA00049955"/>
    </source>
</evidence>